<dbReference type="PATRIC" id="fig|869212.3.peg.2419"/>
<sequence>MAGKNVVIAGASGAVGIEFMSVLEKMNFPVNSLRLLATKRSAGKKLKFRGEDITIEEMTASSFKGADIALFSAGSSVSKEFEKAVVDAGCVMIDNSSAFRMREGTPLVVPEINPHDAKKHQGVVANPNCSTIIMLMGVFPLHQKFPVRRLVVSTYQAASGAGWAAMEELKDSTRAVLDGKEFTPQKMPYPYGFNLFSHNTAIDAAGYNEEEMKMVKETKKILSTDAIAISPTCIRVPILRAHAESINIEFAGQAPSEDEARALYEKFPGVRVVDDRTKNHFPMPLEASGEWDCLVGRIRKDVSMPEKALNVFIAGDQLLKGAALNAVQIAALL</sequence>
<evidence type="ECO:0000313" key="19">
    <source>
        <dbReference type="Proteomes" id="UP000006048"/>
    </source>
</evidence>
<dbReference type="GO" id="GO:0071266">
    <property type="term" value="P:'de novo' L-methionine biosynthetic process"/>
    <property type="evidence" value="ECO:0007669"/>
    <property type="project" value="UniProtKB-UniRule"/>
</dbReference>
<comment type="function">
    <text evidence="15">Catalyzes the NADPH-dependent formation of L-aspartate-semialdehyde (L-ASA) by the reductive dephosphorylation of L-aspartyl-4-phosphate.</text>
</comment>
<evidence type="ECO:0000256" key="3">
    <source>
        <dbReference type="ARBA" id="ARBA00005097"/>
    </source>
</evidence>
<keyword evidence="8 15" id="KW-0791">Threonine biosynthesis</keyword>
<evidence type="ECO:0000256" key="11">
    <source>
        <dbReference type="ARBA" id="ARBA00023002"/>
    </source>
</evidence>
<evidence type="ECO:0000256" key="1">
    <source>
        <dbReference type="ARBA" id="ARBA00005021"/>
    </source>
</evidence>
<evidence type="ECO:0000259" key="17">
    <source>
        <dbReference type="SMART" id="SM00859"/>
    </source>
</evidence>
<keyword evidence="19" id="KW-1185">Reference proteome</keyword>
<comment type="catalytic activity">
    <reaction evidence="14 15">
        <text>L-aspartate 4-semialdehyde + phosphate + NADP(+) = 4-phospho-L-aspartate + NADPH + H(+)</text>
        <dbReference type="Rhea" id="RHEA:24284"/>
        <dbReference type="ChEBI" id="CHEBI:15378"/>
        <dbReference type="ChEBI" id="CHEBI:43474"/>
        <dbReference type="ChEBI" id="CHEBI:57535"/>
        <dbReference type="ChEBI" id="CHEBI:57783"/>
        <dbReference type="ChEBI" id="CHEBI:58349"/>
        <dbReference type="ChEBI" id="CHEBI:537519"/>
        <dbReference type="EC" id="1.2.1.11"/>
    </reaction>
</comment>
<dbReference type="EMBL" id="CP002959">
    <property type="protein sequence ID" value="AFM13046.1"/>
    <property type="molecule type" value="Genomic_DNA"/>
</dbReference>
<dbReference type="PIRSF" id="PIRSF000148">
    <property type="entry name" value="ASA_dh"/>
    <property type="match status" value="1"/>
</dbReference>
<evidence type="ECO:0000256" key="15">
    <source>
        <dbReference type="HAMAP-Rule" id="MF_02121"/>
    </source>
</evidence>
<protein>
    <recommendedName>
        <fullName evidence="6 15">Aspartate-semialdehyde dehydrogenase</fullName>
        <shortName evidence="15">ASA dehydrogenase</shortName>
        <shortName evidence="15">ASADH</shortName>
        <ecNumber evidence="6 15">1.2.1.11</ecNumber>
    </recommendedName>
    <alternativeName>
        <fullName evidence="15">Aspartate-beta-semialdehyde dehydrogenase</fullName>
    </alternativeName>
</protein>
<dbReference type="STRING" id="869212.Turpa_2404"/>
<keyword evidence="10 15" id="KW-0220">Diaminopimelate biosynthesis</keyword>
<feature type="binding site" evidence="15">
    <location>
        <begin position="159"/>
        <end position="160"/>
    </location>
    <ligand>
        <name>NADP(+)</name>
        <dbReference type="ChEBI" id="CHEBI:58349"/>
    </ligand>
</feature>
<dbReference type="SUPFAM" id="SSF51735">
    <property type="entry name" value="NAD(P)-binding Rossmann-fold domains"/>
    <property type="match status" value="1"/>
</dbReference>
<evidence type="ECO:0000256" key="4">
    <source>
        <dbReference type="ARBA" id="ARBA00010584"/>
    </source>
</evidence>
<evidence type="ECO:0000256" key="7">
    <source>
        <dbReference type="ARBA" id="ARBA00022605"/>
    </source>
</evidence>
<dbReference type="Pfam" id="PF02774">
    <property type="entry name" value="Semialdhyde_dhC"/>
    <property type="match status" value="1"/>
</dbReference>
<feature type="binding site" evidence="15">
    <location>
        <position position="235"/>
    </location>
    <ligand>
        <name>substrate</name>
    </ligand>
</feature>
<dbReference type="HAMAP" id="MF_02121">
    <property type="entry name" value="ASADH"/>
    <property type="match status" value="1"/>
</dbReference>
<feature type="active site" description="Proton acceptor" evidence="15 16">
    <location>
        <position position="242"/>
    </location>
</feature>
<dbReference type="InterPro" id="IPR012080">
    <property type="entry name" value="Asp_semialdehyde_DH"/>
</dbReference>
<dbReference type="RefSeq" id="WP_014803552.1">
    <property type="nucleotide sequence ID" value="NC_018020.1"/>
</dbReference>
<dbReference type="Gene3D" id="3.30.360.10">
    <property type="entry name" value="Dihydrodipicolinate Reductase, domain 2"/>
    <property type="match status" value="1"/>
</dbReference>
<evidence type="ECO:0000256" key="8">
    <source>
        <dbReference type="ARBA" id="ARBA00022697"/>
    </source>
</evidence>
<evidence type="ECO:0000256" key="2">
    <source>
        <dbReference type="ARBA" id="ARBA00005076"/>
    </source>
</evidence>
<dbReference type="UniPathway" id="UPA00050">
    <property type="reaction ID" value="UER00463"/>
</dbReference>
<dbReference type="GO" id="GO:0050661">
    <property type="term" value="F:NADP binding"/>
    <property type="evidence" value="ECO:0007669"/>
    <property type="project" value="UniProtKB-UniRule"/>
</dbReference>
<comment type="pathway">
    <text evidence="3 15">Amino-acid biosynthesis; L-threonine biosynthesis; L-threonine from L-aspartate: step 2/5.</text>
</comment>
<comment type="caution">
    <text evidence="15">Lacks conserved residue(s) required for the propagation of feature annotation.</text>
</comment>
<dbReference type="CDD" id="cd18131">
    <property type="entry name" value="ASADH_C_bac_euk_like"/>
    <property type="match status" value="1"/>
</dbReference>
<dbReference type="GO" id="GO:0019877">
    <property type="term" value="P:diaminopimelate biosynthetic process"/>
    <property type="evidence" value="ECO:0007669"/>
    <property type="project" value="UniProtKB-UniRule"/>
</dbReference>
<dbReference type="PANTHER" id="PTHR46278:SF2">
    <property type="entry name" value="ASPARTATE-SEMIALDEHYDE DEHYDROGENASE"/>
    <property type="match status" value="1"/>
</dbReference>
<dbReference type="HOGENOM" id="CLU_049966_0_1_12"/>
<comment type="pathway">
    <text evidence="2 15">Amino-acid biosynthesis; L-lysine biosynthesis via DAP pathway; (S)-tetrahydrodipicolinate from L-aspartate: step 2/4.</text>
</comment>
<reference evidence="18 19" key="1">
    <citation type="submission" date="2012-06" db="EMBL/GenBank/DDBJ databases">
        <title>The complete chromosome of genome of Turneriella parva DSM 21527.</title>
        <authorList>
            <consortium name="US DOE Joint Genome Institute (JGI-PGF)"/>
            <person name="Lucas S."/>
            <person name="Han J."/>
            <person name="Lapidus A."/>
            <person name="Bruce D."/>
            <person name="Goodwin L."/>
            <person name="Pitluck S."/>
            <person name="Peters L."/>
            <person name="Kyrpides N."/>
            <person name="Mavromatis K."/>
            <person name="Ivanova N."/>
            <person name="Mikhailova N."/>
            <person name="Chertkov O."/>
            <person name="Detter J.C."/>
            <person name="Tapia R."/>
            <person name="Han C."/>
            <person name="Land M."/>
            <person name="Hauser L."/>
            <person name="Markowitz V."/>
            <person name="Cheng J.-F."/>
            <person name="Hugenholtz P."/>
            <person name="Woyke T."/>
            <person name="Wu D."/>
            <person name="Gronow S."/>
            <person name="Wellnitz S."/>
            <person name="Brambilla E."/>
            <person name="Klenk H.-P."/>
            <person name="Eisen J.A."/>
        </authorList>
    </citation>
    <scope>NUCLEOTIDE SEQUENCE [LARGE SCALE GENOMIC DNA]</scope>
    <source>
        <strain evidence="19">ATCC BAA-1111 / DSM 21527 / NCTC 11395 / H</strain>
    </source>
</reference>
<evidence type="ECO:0000256" key="13">
    <source>
        <dbReference type="ARBA" id="ARBA00023167"/>
    </source>
</evidence>
<dbReference type="GO" id="GO:0004073">
    <property type="term" value="F:aspartate-semialdehyde dehydrogenase activity"/>
    <property type="evidence" value="ECO:0007669"/>
    <property type="project" value="UniProtKB-UniRule"/>
</dbReference>
<comment type="similarity">
    <text evidence="4 15">Belongs to the aspartate-semialdehyde dehydrogenase family.</text>
</comment>
<dbReference type="PANTHER" id="PTHR46278">
    <property type="entry name" value="DEHYDROGENASE, PUTATIVE-RELATED"/>
    <property type="match status" value="1"/>
</dbReference>
<proteinExistence type="inferred from homology"/>
<dbReference type="CDD" id="cd02316">
    <property type="entry name" value="VcASADH2_like_N"/>
    <property type="match status" value="1"/>
</dbReference>
<dbReference type="SUPFAM" id="SSF55347">
    <property type="entry name" value="Glyceraldehyde-3-phosphate dehydrogenase-like, C-terminal domain"/>
    <property type="match status" value="1"/>
</dbReference>
<dbReference type="SMART" id="SM00859">
    <property type="entry name" value="Semialdhyde_dh"/>
    <property type="match status" value="1"/>
</dbReference>
<keyword evidence="7 15" id="KW-0028">Amino-acid biosynthesis</keyword>
<dbReference type="NCBIfam" id="NF011456">
    <property type="entry name" value="PRK14874.1"/>
    <property type="match status" value="1"/>
</dbReference>
<evidence type="ECO:0000256" key="10">
    <source>
        <dbReference type="ARBA" id="ARBA00022915"/>
    </source>
</evidence>
<name>I4B6Y9_TURPD</name>
<comment type="subunit">
    <text evidence="5 15">Homodimer.</text>
</comment>
<dbReference type="InterPro" id="IPR000534">
    <property type="entry name" value="Semialdehyde_DH_NAD-bd"/>
</dbReference>
<organism evidence="18 19">
    <name type="scientific">Turneriella parva (strain ATCC BAA-1111 / DSM 21527 / NCTC 11395 / H)</name>
    <name type="common">Leptospira parva</name>
    <dbReference type="NCBI Taxonomy" id="869212"/>
    <lineage>
        <taxon>Bacteria</taxon>
        <taxon>Pseudomonadati</taxon>
        <taxon>Spirochaetota</taxon>
        <taxon>Spirochaetia</taxon>
        <taxon>Leptospirales</taxon>
        <taxon>Leptospiraceae</taxon>
        <taxon>Turneriella</taxon>
    </lineage>
</organism>
<keyword evidence="13 15" id="KW-0486">Methionine biosynthesis</keyword>
<dbReference type="GO" id="GO:0009088">
    <property type="term" value="P:threonine biosynthetic process"/>
    <property type="evidence" value="ECO:0007669"/>
    <property type="project" value="UniProtKB-UniRule"/>
</dbReference>
<evidence type="ECO:0000313" key="18">
    <source>
        <dbReference type="EMBL" id="AFM13046.1"/>
    </source>
</evidence>
<dbReference type="UniPathway" id="UPA00051">
    <property type="reaction ID" value="UER00464"/>
</dbReference>
<keyword evidence="9 15" id="KW-0521">NADP</keyword>
<evidence type="ECO:0000256" key="6">
    <source>
        <dbReference type="ARBA" id="ARBA00013120"/>
    </source>
</evidence>
<dbReference type="Pfam" id="PF01118">
    <property type="entry name" value="Semialdhyde_dh"/>
    <property type="match status" value="1"/>
</dbReference>
<dbReference type="OrthoDB" id="9805684at2"/>
<feature type="binding site" evidence="15">
    <location>
        <position position="156"/>
    </location>
    <ligand>
        <name>substrate</name>
    </ligand>
</feature>
<keyword evidence="12 15" id="KW-0457">Lysine biosynthesis</keyword>
<evidence type="ECO:0000256" key="5">
    <source>
        <dbReference type="ARBA" id="ARBA00011738"/>
    </source>
</evidence>
<dbReference type="GO" id="GO:0009097">
    <property type="term" value="P:isoleucine biosynthetic process"/>
    <property type="evidence" value="ECO:0007669"/>
    <property type="project" value="UniProtKB-UniRule"/>
</dbReference>
<evidence type="ECO:0000256" key="12">
    <source>
        <dbReference type="ARBA" id="ARBA00023154"/>
    </source>
</evidence>
<keyword evidence="11 15" id="KW-0560">Oxidoreductase</keyword>
<dbReference type="Gene3D" id="3.40.50.720">
    <property type="entry name" value="NAD(P)-binding Rossmann-like Domain"/>
    <property type="match status" value="1"/>
</dbReference>
<dbReference type="InterPro" id="IPR005986">
    <property type="entry name" value="Asp_semialdehyde_DH_beta"/>
</dbReference>
<dbReference type="AlphaFoldDB" id="I4B6Y9"/>
<dbReference type="GO" id="GO:0046983">
    <property type="term" value="F:protein dimerization activity"/>
    <property type="evidence" value="ECO:0007669"/>
    <property type="project" value="InterPro"/>
</dbReference>
<feature type="binding site" evidence="15">
    <location>
        <begin position="40"/>
        <end position="41"/>
    </location>
    <ligand>
        <name>NADP(+)</name>
        <dbReference type="ChEBI" id="CHEBI:58349"/>
    </ligand>
</feature>
<feature type="binding site" evidence="15">
    <location>
        <position position="100"/>
    </location>
    <ligand>
        <name>phosphate</name>
        <dbReference type="ChEBI" id="CHEBI:43474"/>
    </ligand>
</feature>
<gene>
    <name evidence="15" type="primary">asd</name>
    <name evidence="18" type="ordered locus">Turpa_2404</name>
</gene>
<dbReference type="EC" id="1.2.1.11" evidence="6 15"/>
<accession>I4B6Y9</accession>
<feature type="active site" description="Acyl-thioester intermediate" evidence="15 16">
    <location>
        <position position="129"/>
    </location>
</feature>
<evidence type="ECO:0000256" key="14">
    <source>
        <dbReference type="ARBA" id="ARBA00047891"/>
    </source>
</evidence>
<evidence type="ECO:0000256" key="9">
    <source>
        <dbReference type="ARBA" id="ARBA00022857"/>
    </source>
</evidence>
<dbReference type="GO" id="GO:0009089">
    <property type="term" value="P:lysine biosynthetic process via diaminopimelate"/>
    <property type="evidence" value="ECO:0007669"/>
    <property type="project" value="UniProtKB-UniRule"/>
</dbReference>
<dbReference type="KEGG" id="tpx:Turpa_2404"/>
<dbReference type="NCBIfam" id="TIGR01296">
    <property type="entry name" value="asd_B"/>
    <property type="match status" value="1"/>
</dbReference>
<dbReference type="InterPro" id="IPR036291">
    <property type="entry name" value="NAD(P)-bd_dom_sf"/>
</dbReference>
<feature type="binding site" evidence="15">
    <location>
        <begin position="12"/>
        <end position="15"/>
    </location>
    <ligand>
        <name>NADP(+)</name>
        <dbReference type="ChEBI" id="CHEBI:58349"/>
    </ligand>
</feature>
<comment type="pathway">
    <text evidence="1 15">Amino-acid biosynthesis; L-methionine biosynthesis via de novo pathway; L-homoserine from L-aspartate: step 2/3.</text>
</comment>
<feature type="domain" description="Semialdehyde dehydrogenase NAD-binding" evidence="17">
    <location>
        <begin position="5"/>
        <end position="120"/>
    </location>
</feature>
<dbReference type="InterPro" id="IPR012280">
    <property type="entry name" value="Semialdhyde_DH_dimer_dom"/>
</dbReference>
<dbReference type="Proteomes" id="UP000006048">
    <property type="component" value="Chromosome"/>
</dbReference>
<dbReference type="GO" id="GO:0051287">
    <property type="term" value="F:NAD binding"/>
    <property type="evidence" value="ECO:0007669"/>
    <property type="project" value="InterPro"/>
</dbReference>
<evidence type="ECO:0000256" key="16">
    <source>
        <dbReference type="PIRSR" id="PIRSR000148-1"/>
    </source>
</evidence>
<dbReference type="UniPathway" id="UPA00034">
    <property type="reaction ID" value="UER00016"/>
</dbReference>